<feature type="region of interest" description="Disordered" evidence="5">
    <location>
        <begin position="125"/>
        <end position="183"/>
    </location>
</feature>
<dbReference type="VEuPathDB" id="FungiDB:CD36_06570"/>
<evidence type="ECO:0000256" key="2">
    <source>
        <dbReference type="ARBA" id="ARBA00009923"/>
    </source>
</evidence>
<organism evidence="9 10">
    <name type="scientific">Candida dubliniensis (strain CD36 / ATCC MYA-646 / CBS 7987 / NCPF 3949 / NRRL Y-17841)</name>
    <name type="common">Yeast</name>
    <dbReference type="NCBI Taxonomy" id="573826"/>
    <lineage>
        <taxon>Eukaryota</taxon>
        <taxon>Fungi</taxon>
        <taxon>Dikarya</taxon>
        <taxon>Ascomycota</taxon>
        <taxon>Saccharomycotina</taxon>
        <taxon>Pichiomycetes</taxon>
        <taxon>Debaryomycetaceae</taxon>
        <taxon>Candida/Lodderomyces clade</taxon>
        <taxon>Candida</taxon>
    </lineage>
</organism>
<dbReference type="CDD" id="cd05384">
    <property type="entry name" value="CAP_PRY1-like"/>
    <property type="match status" value="1"/>
</dbReference>
<dbReference type="SMART" id="SM00198">
    <property type="entry name" value="SCP"/>
    <property type="match status" value="1"/>
</dbReference>
<dbReference type="GeneID" id="8044856"/>
<evidence type="ECO:0000259" key="7">
    <source>
        <dbReference type="SMART" id="SM00198"/>
    </source>
</evidence>
<dbReference type="InterPro" id="IPR035940">
    <property type="entry name" value="CAP_sf"/>
</dbReference>
<evidence type="ECO:0000313" key="9">
    <source>
        <dbReference type="EMBL" id="CAX44949.1"/>
    </source>
</evidence>
<dbReference type="PROSITE" id="PS01010">
    <property type="entry name" value="CRISP_2"/>
    <property type="match status" value="1"/>
</dbReference>
<feature type="domain" description="SCP" evidence="7">
    <location>
        <begin position="187"/>
        <end position="317"/>
    </location>
</feature>
<name>B9W894_CANDC</name>
<protein>
    <submittedName>
        <fullName evidence="9">Filamentation/pathogenesis/morphogenesis involved RBT4 protein, putative</fullName>
    </submittedName>
</protein>
<dbReference type="AlphaFoldDB" id="B9W894"/>
<sequence length="335" mass="34996">MKFSQVATTAAFFAGLTTAEVAYVTKTRGVTVAETATVGTTVTVGATVTGGDQGQGQGQGQQEPATSEPEQAETTANADGNNGFDITHVFTTTIMGQDVVYSSVYSSSGEETPAGDAQVKTITIGGDNSASTEAPAEASPSTVTTSSDAPKAKVPEPTEETSETAAATASATASSGDNDFSGVQDTEFSKQILDAHNKKRARHGAPDLTWDSDAYKYAQDYANQYSCSGNLQHSGGKFGENLAVGFADGPAALDAWYNEAGKDGLSYDYGSSTHYNHFTQVVWKATTKVGCAYKDCRAQNWGLYVICSYDPAGNVMGTDPKTGKSYMAENVLKPQ</sequence>
<dbReference type="InterPro" id="IPR018244">
    <property type="entry name" value="Allrgn_V5/Tpx1_CS"/>
</dbReference>
<keyword evidence="4 6" id="KW-0732">Signal</keyword>
<dbReference type="Proteomes" id="UP000002605">
    <property type="component" value="Chromosome 1"/>
</dbReference>
<dbReference type="eggNOG" id="KOG3017">
    <property type="taxonomic scope" value="Eukaryota"/>
</dbReference>
<dbReference type="FunFam" id="3.40.33.10:FF:000012">
    <property type="entry name" value="Secreted protein PRY1"/>
    <property type="match status" value="1"/>
</dbReference>
<feature type="compositionally biased region" description="Low complexity" evidence="5">
    <location>
        <begin position="129"/>
        <end position="142"/>
    </location>
</feature>
<dbReference type="PRINTS" id="PR00837">
    <property type="entry name" value="V5TPXLIKE"/>
</dbReference>
<dbReference type="Pfam" id="PF00188">
    <property type="entry name" value="CAP"/>
    <property type="match status" value="1"/>
</dbReference>
<keyword evidence="10" id="KW-1185">Reference proteome</keyword>
<feature type="region of interest" description="Disordered" evidence="5">
    <location>
        <begin position="47"/>
        <end position="83"/>
    </location>
</feature>
<feature type="compositionally biased region" description="Low complexity" evidence="5">
    <location>
        <begin position="163"/>
        <end position="175"/>
    </location>
</feature>
<comment type="subcellular location">
    <subcellularLocation>
        <location evidence="1">Secreted</location>
    </subcellularLocation>
</comment>
<accession>B9W894</accession>
<dbReference type="HOGENOM" id="CLU_035730_3_0_1"/>
<evidence type="ECO:0000256" key="4">
    <source>
        <dbReference type="ARBA" id="ARBA00022729"/>
    </source>
</evidence>
<dbReference type="RefSeq" id="XP_002417316.1">
    <property type="nucleotide sequence ID" value="XM_002417271.1"/>
</dbReference>
<dbReference type="SUPFAM" id="SSF55797">
    <property type="entry name" value="PR-1-like"/>
    <property type="match status" value="1"/>
</dbReference>
<dbReference type="EMBL" id="FM992688">
    <property type="protein sequence ID" value="CAX44949.1"/>
    <property type="molecule type" value="Genomic_DNA"/>
</dbReference>
<proteinExistence type="inferred from homology"/>
<evidence type="ECO:0000256" key="5">
    <source>
        <dbReference type="SAM" id="MobiDB-lite"/>
    </source>
</evidence>
<evidence type="ECO:0000313" key="8">
    <source>
        <dbReference type="CGD" id="CAL0000159089"/>
    </source>
</evidence>
<dbReference type="OrthoDB" id="337038at2759"/>
<dbReference type="InterPro" id="IPR014044">
    <property type="entry name" value="CAP_dom"/>
</dbReference>
<evidence type="ECO:0000256" key="1">
    <source>
        <dbReference type="ARBA" id="ARBA00004613"/>
    </source>
</evidence>
<feature type="compositionally biased region" description="Polar residues" evidence="5">
    <location>
        <begin position="63"/>
        <end position="80"/>
    </location>
</feature>
<dbReference type="PANTHER" id="PTHR10334">
    <property type="entry name" value="CYSTEINE-RICH SECRETORY PROTEIN-RELATED"/>
    <property type="match status" value="1"/>
</dbReference>
<reference evidence="9 10" key="1">
    <citation type="journal article" date="2009" name="Genome Res.">
        <title>Comparative genomics of the fungal pathogens Candida dubliniensis and Candida albicans.</title>
        <authorList>
            <person name="Jackson A.P."/>
            <person name="Gamble J.A."/>
            <person name="Yeomans T."/>
            <person name="Moran G.P."/>
            <person name="Saunders D."/>
            <person name="Harris D."/>
            <person name="Aslett M."/>
            <person name="Barrell J.F."/>
            <person name="Butler G."/>
            <person name="Citiulo F."/>
            <person name="Coleman D.C."/>
            <person name="de Groot P.W.J."/>
            <person name="Goodwin T.J."/>
            <person name="Quail M.A."/>
            <person name="McQuillan J."/>
            <person name="Munro C.A."/>
            <person name="Pain A."/>
            <person name="Poulter R.T."/>
            <person name="Rajandream M.A."/>
            <person name="Renauld H."/>
            <person name="Spiering M.J."/>
            <person name="Tivey A."/>
            <person name="Gow N.A.R."/>
            <person name="Barrell B."/>
            <person name="Sullivan D.J."/>
            <person name="Berriman M."/>
        </authorList>
    </citation>
    <scope>NUCLEOTIDE SEQUENCE [LARGE SCALE GENOMIC DNA]</scope>
    <source>
        <strain evidence="10">CD36 / ATCC MYA-646 / CBS 7987 / NCPF 3949 / NRRL Y-17841</strain>
    </source>
</reference>
<dbReference type="CGD" id="CAL0000159089">
    <property type="gene designation" value="Cd36_06570"/>
</dbReference>
<dbReference type="KEGG" id="cdu:CD36_06570"/>
<evidence type="ECO:0000256" key="6">
    <source>
        <dbReference type="SAM" id="SignalP"/>
    </source>
</evidence>
<evidence type="ECO:0000256" key="3">
    <source>
        <dbReference type="ARBA" id="ARBA00022525"/>
    </source>
</evidence>
<dbReference type="GO" id="GO:1903561">
    <property type="term" value="C:extracellular vesicle"/>
    <property type="evidence" value="ECO:0007669"/>
    <property type="project" value="UniProtKB-ARBA"/>
</dbReference>
<evidence type="ECO:0000313" key="10">
    <source>
        <dbReference type="Proteomes" id="UP000002605"/>
    </source>
</evidence>
<comment type="similarity">
    <text evidence="2">Belongs to the CRISP family.</text>
</comment>
<feature type="signal peptide" evidence="6">
    <location>
        <begin position="1"/>
        <end position="19"/>
    </location>
</feature>
<gene>
    <name evidence="8" type="ordered locus">Cd36_06570</name>
    <name evidence="9" type="ORF">CD36_06570</name>
</gene>
<keyword evidence="3" id="KW-0964">Secreted</keyword>
<dbReference type="InterPro" id="IPR001283">
    <property type="entry name" value="CRISP-related"/>
</dbReference>
<dbReference type="GO" id="GO:0009986">
    <property type="term" value="C:cell surface"/>
    <property type="evidence" value="ECO:0007669"/>
    <property type="project" value="UniProtKB-ARBA"/>
</dbReference>
<feature type="chain" id="PRO_5002894000" evidence="6">
    <location>
        <begin position="20"/>
        <end position="335"/>
    </location>
</feature>
<dbReference type="Gene3D" id="3.40.33.10">
    <property type="entry name" value="CAP"/>
    <property type="match status" value="1"/>
</dbReference>